<accession>A0A0F8WGU3</accession>
<gene>
    <name evidence="3" type="ORF">LCGC14_3068170</name>
</gene>
<proteinExistence type="predicted"/>
<sequence>MAGTTVGAVGDGNTDDSGSLIPSHTYADNGVYTVTLTVTDDDGGIGSNTLTVTVNNVAPTVNAGPDQTVDEGDVVNFSGSFTDP</sequence>
<dbReference type="SUPFAM" id="SSF49299">
    <property type="entry name" value="PKD domain"/>
    <property type="match status" value="1"/>
</dbReference>
<evidence type="ECO:0000259" key="2">
    <source>
        <dbReference type="PROSITE" id="PS50093"/>
    </source>
</evidence>
<dbReference type="CDD" id="cd00146">
    <property type="entry name" value="PKD"/>
    <property type="match status" value="1"/>
</dbReference>
<evidence type="ECO:0000313" key="3">
    <source>
        <dbReference type="EMBL" id="KKK56077.1"/>
    </source>
</evidence>
<name>A0A0F8WGU3_9ZZZZ</name>
<dbReference type="EMBL" id="LAZR01065169">
    <property type="protein sequence ID" value="KKK56077.1"/>
    <property type="molecule type" value="Genomic_DNA"/>
</dbReference>
<dbReference type="InterPro" id="IPR013783">
    <property type="entry name" value="Ig-like_fold"/>
</dbReference>
<reference evidence="3" key="1">
    <citation type="journal article" date="2015" name="Nature">
        <title>Complex archaea that bridge the gap between prokaryotes and eukaryotes.</title>
        <authorList>
            <person name="Spang A."/>
            <person name="Saw J.H."/>
            <person name="Jorgensen S.L."/>
            <person name="Zaremba-Niedzwiedzka K."/>
            <person name="Martijn J."/>
            <person name="Lind A.E."/>
            <person name="van Eijk R."/>
            <person name="Schleper C."/>
            <person name="Guy L."/>
            <person name="Ettema T.J."/>
        </authorList>
    </citation>
    <scope>NUCLEOTIDE SEQUENCE</scope>
</reference>
<feature type="non-terminal residue" evidence="3">
    <location>
        <position position="84"/>
    </location>
</feature>
<comment type="caution">
    <text evidence="3">The sequence shown here is derived from an EMBL/GenBank/DDBJ whole genome shotgun (WGS) entry which is preliminary data.</text>
</comment>
<feature type="domain" description="PKD" evidence="2">
    <location>
        <begin position="9"/>
        <end position="54"/>
    </location>
</feature>
<dbReference type="Gene3D" id="2.60.40.10">
    <property type="entry name" value="Immunoglobulins"/>
    <property type="match status" value="1"/>
</dbReference>
<dbReference type="PROSITE" id="PS50093">
    <property type="entry name" value="PKD"/>
    <property type="match status" value="1"/>
</dbReference>
<dbReference type="InterPro" id="IPR000601">
    <property type="entry name" value="PKD_dom"/>
</dbReference>
<dbReference type="AlphaFoldDB" id="A0A0F8WGU3"/>
<feature type="region of interest" description="Disordered" evidence="1">
    <location>
        <begin position="1"/>
        <end position="21"/>
    </location>
</feature>
<dbReference type="InterPro" id="IPR035986">
    <property type="entry name" value="PKD_dom_sf"/>
</dbReference>
<evidence type="ECO:0000256" key="1">
    <source>
        <dbReference type="SAM" id="MobiDB-lite"/>
    </source>
</evidence>
<organism evidence="3">
    <name type="scientific">marine sediment metagenome</name>
    <dbReference type="NCBI Taxonomy" id="412755"/>
    <lineage>
        <taxon>unclassified sequences</taxon>
        <taxon>metagenomes</taxon>
        <taxon>ecological metagenomes</taxon>
    </lineage>
</organism>
<dbReference type="Pfam" id="PF18911">
    <property type="entry name" value="PKD_4"/>
    <property type="match status" value="1"/>
</dbReference>
<protein>
    <recommendedName>
        <fullName evidence="2">PKD domain-containing protein</fullName>
    </recommendedName>
</protein>